<evidence type="ECO:0000256" key="3">
    <source>
        <dbReference type="ARBA" id="ARBA00022722"/>
    </source>
</evidence>
<comment type="catalytic activity">
    <reaction evidence="6">
        <text>Endonucleolytic cleavage of RNA, removing 5'-extranucleotides from tRNA precursor.</text>
        <dbReference type="EC" id="3.1.26.5"/>
    </reaction>
</comment>
<organism evidence="7 8">
    <name type="scientific">Halogranum gelatinilyticum</name>
    <dbReference type="NCBI Taxonomy" id="660521"/>
    <lineage>
        <taxon>Archaea</taxon>
        <taxon>Methanobacteriati</taxon>
        <taxon>Methanobacteriota</taxon>
        <taxon>Stenosarchaea group</taxon>
        <taxon>Halobacteria</taxon>
        <taxon>Halobacteriales</taxon>
        <taxon>Haloferacaceae</taxon>
    </lineage>
</organism>
<dbReference type="EC" id="3.1.26.5" evidence="6"/>
<sequence>MYEAAHVYPDGESTASRVAHTAARHGYEGVVVRARDATPDYDALSSVDCDVVDGIEVVADDPDRASGGIGNYRPKTTLLLVRGGTDALNRFAVEQARVDVLTRPMSNDGDFNHVLAKAAKKNAVRVEFDFGPVLRLDGGHRVQAIRRLRKLRELVDYYDAPYVVSATPGSHLQLRAPRELVAVGETIGFSAEQVREGLAEWGRLAERNRRRTSESFISPGVERGRYEEDD</sequence>
<protein>
    <recommendedName>
        <fullName evidence="6">Ribonuclease P protein component 3</fullName>
        <shortName evidence="6">RNase P component 3</shortName>
        <ecNumber evidence="6">3.1.26.5</ecNumber>
    </recommendedName>
    <alternativeName>
        <fullName evidence="6">Rpp30</fullName>
    </alternativeName>
</protein>
<dbReference type="GO" id="GO:0030677">
    <property type="term" value="C:ribonuclease P complex"/>
    <property type="evidence" value="ECO:0007669"/>
    <property type="project" value="UniProtKB-UniRule"/>
</dbReference>
<dbReference type="GO" id="GO:0001682">
    <property type="term" value="P:tRNA 5'-leader removal"/>
    <property type="evidence" value="ECO:0007669"/>
    <property type="project" value="UniProtKB-UniRule"/>
</dbReference>
<keyword evidence="1 6" id="KW-0963">Cytoplasm</keyword>
<dbReference type="OrthoDB" id="85765at2157"/>
<dbReference type="GO" id="GO:0005737">
    <property type="term" value="C:cytoplasm"/>
    <property type="evidence" value="ECO:0007669"/>
    <property type="project" value="UniProtKB-SubCell"/>
</dbReference>
<evidence type="ECO:0000256" key="6">
    <source>
        <dbReference type="HAMAP-Rule" id="MF_00756"/>
    </source>
</evidence>
<accession>A0A1G9R3C6</accession>
<comment type="function">
    <text evidence="6">Part of ribonuclease P, a protein complex that generates mature tRNA molecules by cleaving their 5'-ends.</text>
</comment>
<dbReference type="AlphaFoldDB" id="A0A1G9R3C6"/>
<comment type="similarity">
    <text evidence="6">Belongs to the eukaryotic/archaeal RNase P protein component 3 family.</text>
</comment>
<dbReference type="InterPro" id="IPR023539">
    <property type="entry name" value="RNase_P_comp-3_arc"/>
</dbReference>
<dbReference type="GO" id="GO:0004526">
    <property type="term" value="F:ribonuclease P activity"/>
    <property type="evidence" value="ECO:0007669"/>
    <property type="project" value="UniProtKB-UniRule"/>
</dbReference>
<keyword evidence="8" id="KW-1185">Reference proteome</keyword>
<keyword evidence="3 6" id="KW-0540">Nuclease</keyword>
<keyword evidence="4 6" id="KW-0255">Endonuclease</keyword>
<dbReference type="Proteomes" id="UP000199451">
    <property type="component" value="Unassembled WGS sequence"/>
</dbReference>
<gene>
    <name evidence="6" type="primary">rnp3</name>
    <name evidence="7" type="ORF">SAMN04487949_1123</name>
</gene>
<proteinExistence type="inferred from homology"/>
<evidence type="ECO:0000313" key="8">
    <source>
        <dbReference type="Proteomes" id="UP000199451"/>
    </source>
</evidence>
<comment type="subunit">
    <text evidence="6">Consists of a catalytic RNA component and at least 4-5 protein subunits.</text>
</comment>
<evidence type="ECO:0000256" key="5">
    <source>
        <dbReference type="ARBA" id="ARBA00022801"/>
    </source>
</evidence>
<comment type="subcellular location">
    <subcellularLocation>
        <location evidence="6">Cytoplasm</location>
    </subcellularLocation>
</comment>
<dbReference type="Gene3D" id="3.20.20.140">
    <property type="entry name" value="Metal-dependent hydrolases"/>
    <property type="match status" value="1"/>
</dbReference>
<dbReference type="RefSeq" id="WP_089694879.1">
    <property type="nucleotide sequence ID" value="NZ_FNHL01000001.1"/>
</dbReference>
<dbReference type="Pfam" id="PF01876">
    <property type="entry name" value="RNase_P_p30"/>
    <property type="match status" value="1"/>
</dbReference>
<evidence type="ECO:0000313" key="7">
    <source>
        <dbReference type="EMBL" id="SDM16925.1"/>
    </source>
</evidence>
<reference evidence="8" key="1">
    <citation type="submission" date="2016-10" db="EMBL/GenBank/DDBJ databases">
        <authorList>
            <person name="Varghese N."/>
            <person name="Submissions S."/>
        </authorList>
    </citation>
    <scope>NUCLEOTIDE SEQUENCE [LARGE SCALE GENOMIC DNA]</scope>
    <source>
        <strain evidence="8">CGMCC 1.10119</strain>
    </source>
</reference>
<evidence type="ECO:0000256" key="2">
    <source>
        <dbReference type="ARBA" id="ARBA00022694"/>
    </source>
</evidence>
<dbReference type="HAMAP" id="MF_00756">
    <property type="entry name" value="RNase_P_3"/>
    <property type="match status" value="1"/>
</dbReference>
<name>A0A1G9R3C6_9EURY</name>
<dbReference type="EMBL" id="FNHL01000001">
    <property type="protein sequence ID" value="SDM16925.1"/>
    <property type="molecule type" value="Genomic_DNA"/>
</dbReference>
<dbReference type="SUPFAM" id="SSF89550">
    <property type="entry name" value="PHP domain-like"/>
    <property type="match status" value="1"/>
</dbReference>
<keyword evidence="2 6" id="KW-0819">tRNA processing</keyword>
<keyword evidence="5 6" id="KW-0378">Hydrolase</keyword>
<dbReference type="InterPro" id="IPR016195">
    <property type="entry name" value="Pol/histidinol_Pase-like"/>
</dbReference>
<dbReference type="InterPro" id="IPR002738">
    <property type="entry name" value="RNase_P_p30"/>
</dbReference>
<evidence type="ECO:0000256" key="1">
    <source>
        <dbReference type="ARBA" id="ARBA00022490"/>
    </source>
</evidence>
<evidence type="ECO:0000256" key="4">
    <source>
        <dbReference type="ARBA" id="ARBA00022759"/>
    </source>
</evidence>
<dbReference type="STRING" id="660521.SAMN04487949_1123"/>